<comment type="caution">
    <text evidence="1">The sequence shown here is derived from an EMBL/GenBank/DDBJ whole genome shotgun (WGS) entry which is preliminary data.</text>
</comment>
<reference evidence="1 2" key="1">
    <citation type="journal article" date="2019" name="Syst. Appl. Microbiol.">
        <title>Polyphasic characterization of two novel Lactobacillus spp. isolated from blown salami packages: Description of Lactobacillus halodurans sp. nov. and Lactobacillus salsicarnum sp. nov.</title>
        <authorList>
            <person name="Schuster J.A."/>
            <person name="Klingl A."/>
            <person name="Vogel R.F."/>
            <person name="Ehrmann M.A."/>
        </authorList>
    </citation>
    <scope>NUCLEOTIDE SEQUENCE [LARGE SCALE GENOMIC DNA]</scope>
    <source>
        <strain evidence="1 2">TMW 1.1920</strain>
    </source>
</reference>
<dbReference type="InterPro" id="IPR036388">
    <property type="entry name" value="WH-like_DNA-bd_sf"/>
</dbReference>
<dbReference type="Gene3D" id="1.10.10.10">
    <property type="entry name" value="Winged helix-like DNA-binding domain superfamily/Winged helix DNA-binding domain"/>
    <property type="match status" value="1"/>
</dbReference>
<sequence length="71" mass="8140">MTKAVDKVLKIIQDKYSKNWVDTKTIAEDAGLSRSVISIYLSQLYKENKLTKKMAAQFCGNLSLRKILFKI</sequence>
<organism evidence="1 2">
    <name type="scientific">Companilactobacillus halodurans</name>
    <dbReference type="NCBI Taxonomy" id="2584183"/>
    <lineage>
        <taxon>Bacteria</taxon>
        <taxon>Bacillati</taxon>
        <taxon>Bacillota</taxon>
        <taxon>Bacilli</taxon>
        <taxon>Lactobacillales</taxon>
        <taxon>Lactobacillaceae</taxon>
        <taxon>Companilactobacillus</taxon>
    </lineage>
</organism>
<evidence type="ECO:0000313" key="2">
    <source>
        <dbReference type="Proteomes" id="UP000371423"/>
    </source>
</evidence>
<gene>
    <name evidence="1" type="ORF">FHL05_05205</name>
</gene>
<name>A0A5P0ZWK3_9LACO</name>
<proteinExistence type="predicted"/>
<dbReference type="AlphaFoldDB" id="A0A5P0ZWK3"/>
<protein>
    <submittedName>
        <fullName evidence="1">Uncharacterized protein</fullName>
    </submittedName>
</protein>
<keyword evidence="2" id="KW-1185">Reference proteome</keyword>
<dbReference type="EMBL" id="VDFO01000015">
    <property type="protein sequence ID" value="MQS97285.1"/>
    <property type="molecule type" value="Genomic_DNA"/>
</dbReference>
<accession>A0A5P0ZWK3</accession>
<dbReference type="Proteomes" id="UP000371423">
    <property type="component" value="Unassembled WGS sequence"/>
</dbReference>
<dbReference type="RefSeq" id="WP_153522206.1">
    <property type="nucleotide sequence ID" value="NZ_VDFO01000015.1"/>
</dbReference>
<evidence type="ECO:0000313" key="1">
    <source>
        <dbReference type="EMBL" id="MQS97285.1"/>
    </source>
</evidence>